<dbReference type="AlphaFoldDB" id="A0A6N7EY85"/>
<dbReference type="EMBL" id="WHNW01000002">
    <property type="protein sequence ID" value="MPV85438.1"/>
    <property type="molecule type" value="Genomic_DNA"/>
</dbReference>
<feature type="transmembrane region" description="Helical" evidence="1">
    <location>
        <begin position="12"/>
        <end position="30"/>
    </location>
</feature>
<sequence length="144" mass="16701">MLNIEKITYLKVGYFLLPTAVFLYDLIYVTDEFRFALTYITLFCLTAPLGIVAAKYLDNLTMLETLSSDHDIAQTILRLVFMCFIVAIGYIQWFIIIPKLWGAIFKLQFRPFNVIDHESTHVRIGAFFFLFVVFVLFAISALSY</sequence>
<proteinExistence type="predicted"/>
<accession>A0A6N7EY85</accession>
<keyword evidence="1" id="KW-0472">Membrane</keyword>
<feature type="transmembrane region" description="Helical" evidence="1">
    <location>
        <begin position="121"/>
        <end position="142"/>
    </location>
</feature>
<keyword evidence="1" id="KW-0812">Transmembrane</keyword>
<feature type="transmembrane region" description="Helical" evidence="1">
    <location>
        <begin position="36"/>
        <end position="57"/>
    </location>
</feature>
<evidence type="ECO:0000256" key="1">
    <source>
        <dbReference type="SAM" id="Phobius"/>
    </source>
</evidence>
<comment type="caution">
    <text evidence="2">The sequence shown here is derived from an EMBL/GenBank/DDBJ whole genome shotgun (WGS) entry which is preliminary data.</text>
</comment>
<gene>
    <name evidence="2" type="ORF">GCU85_01650</name>
</gene>
<dbReference type="Proteomes" id="UP000471298">
    <property type="component" value="Unassembled WGS sequence"/>
</dbReference>
<evidence type="ECO:0000313" key="2">
    <source>
        <dbReference type="EMBL" id="MPV85438.1"/>
    </source>
</evidence>
<feature type="transmembrane region" description="Helical" evidence="1">
    <location>
        <begin position="77"/>
        <end position="101"/>
    </location>
</feature>
<protein>
    <submittedName>
        <fullName evidence="2">Uncharacterized protein</fullName>
    </submittedName>
</protein>
<keyword evidence="3" id="KW-1185">Reference proteome</keyword>
<evidence type="ECO:0000313" key="3">
    <source>
        <dbReference type="Proteomes" id="UP000471298"/>
    </source>
</evidence>
<name>A0A6N7EY85_9GAMM</name>
<dbReference type="InParanoid" id="A0A6N7EY85"/>
<reference evidence="2 3" key="1">
    <citation type="submission" date="2019-10" db="EMBL/GenBank/DDBJ databases">
        <title>Cardiobacteriales fam. a chemoheterotrophic member of the order Cardiobacteriales, and proposal of Cardiobacteriales fam. nov.</title>
        <authorList>
            <person name="Wang C."/>
        </authorList>
    </citation>
    <scope>NUCLEOTIDE SEQUENCE [LARGE SCALE GENOMIC DNA]</scope>
    <source>
        <strain evidence="2 3">ML27</strain>
    </source>
</reference>
<keyword evidence="1" id="KW-1133">Transmembrane helix</keyword>
<organism evidence="2 3">
    <name type="scientific">Ostreibacterium oceani</name>
    <dbReference type="NCBI Taxonomy" id="2654998"/>
    <lineage>
        <taxon>Bacteria</taxon>
        <taxon>Pseudomonadati</taxon>
        <taxon>Pseudomonadota</taxon>
        <taxon>Gammaproteobacteria</taxon>
        <taxon>Cardiobacteriales</taxon>
        <taxon>Ostreibacteriaceae</taxon>
        <taxon>Ostreibacterium</taxon>
    </lineage>
</organism>
<dbReference type="RefSeq" id="WP_152808696.1">
    <property type="nucleotide sequence ID" value="NZ_WHNW01000002.1"/>
</dbReference>